<keyword evidence="3" id="KW-0560">Oxidoreductase</keyword>
<keyword evidence="2" id="KW-0521">NADP</keyword>
<dbReference type="PRINTS" id="PR00081">
    <property type="entry name" value="GDHRDH"/>
</dbReference>
<dbReference type="HOGENOM" id="CLU_010194_2_6_1"/>
<dbReference type="Gene3D" id="3.40.50.720">
    <property type="entry name" value="NAD(P)-binding Rossmann-like Domain"/>
    <property type="match status" value="1"/>
</dbReference>
<dbReference type="STRING" id="1442369.A0A0D2FR24"/>
<gene>
    <name evidence="4" type="ORF">Z518_05517</name>
</gene>
<keyword evidence="5" id="KW-1185">Reference proteome</keyword>
<dbReference type="PROSITE" id="PS00061">
    <property type="entry name" value="ADH_SHORT"/>
    <property type="match status" value="1"/>
</dbReference>
<evidence type="ECO:0000313" key="4">
    <source>
        <dbReference type="EMBL" id="KIX04647.1"/>
    </source>
</evidence>
<dbReference type="InterPro" id="IPR020904">
    <property type="entry name" value="Sc_DH/Rdtase_CS"/>
</dbReference>
<dbReference type="AlphaFoldDB" id="A0A0D2FR24"/>
<proteinExistence type="inferred from homology"/>
<dbReference type="GO" id="GO:0016491">
    <property type="term" value="F:oxidoreductase activity"/>
    <property type="evidence" value="ECO:0007669"/>
    <property type="project" value="UniProtKB-KW"/>
</dbReference>
<reference evidence="4 5" key="1">
    <citation type="submission" date="2015-01" db="EMBL/GenBank/DDBJ databases">
        <title>The Genome Sequence of Rhinocladiella mackenzie CBS 650.93.</title>
        <authorList>
            <consortium name="The Broad Institute Genomics Platform"/>
            <person name="Cuomo C."/>
            <person name="de Hoog S."/>
            <person name="Gorbushina A."/>
            <person name="Stielow B."/>
            <person name="Teixiera M."/>
            <person name="Abouelleil A."/>
            <person name="Chapman S.B."/>
            <person name="Priest M."/>
            <person name="Young S.K."/>
            <person name="Wortman J."/>
            <person name="Nusbaum C."/>
            <person name="Birren B."/>
        </authorList>
    </citation>
    <scope>NUCLEOTIDE SEQUENCE [LARGE SCALE GENOMIC DNA]</scope>
    <source>
        <strain evidence="4 5">CBS 650.93</strain>
    </source>
</reference>
<dbReference type="OrthoDB" id="37659at2759"/>
<dbReference type="InterPro" id="IPR002347">
    <property type="entry name" value="SDR_fam"/>
</dbReference>
<evidence type="ECO:0000256" key="2">
    <source>
        <dbReference type="ARBA" id="ARBA00022857"/>
    </source>
</evidence>
<name>A0A0D2FR24_9EURO</name>
<evidence type="ECO:0000256" key="3">
    <source>
        <dbReference type="ARBA" id="ARBA00023002"/>
    </source>
</evidence>
<dbReference type="GeneID" id="25293588"/>
<evidence type="ECO:0000256" key="1">
    <source>
        <dbReference type="ARBA" id="ARBA00006484"/>
    </source>
</evidence>
<dbReference type="SUPFAM" id="SSF51735">
    <property type="entry name" value="NAD(P)-binding Rossmann-fold domains"/>
    <property type="match status" value="1"/>
</dbReference>
<sequence>MAFTYKQVLMVGATAGIGAAMAERLVQQGVKVIAVGRRQDRLDAFVEKHGNEKAGAIRFDLRDRQNTDSFVSLVTKTYPELDCVFLNAGIQSPINLAQPDKVNLEAFHSEVSVNFSAFVDLTIKFLPFLMDKKFNTGLIYTGSNLAIVPATGLPAYSASKAALNAFVLCLRDQLRNSRVKVIELSPPPVQTELHDYMGEEQGRELGMPVDAFTDAAYKGLASGSDQIVIGSVGPANTFNEIIDKRRTAFENLAKLMRGEK</sequence>
<dbReference type="PANTHER" id="PTHR43669">
    <property type="entry name" value="5-KETO-D-GLUCONATE 5-REDUCTASE"/>
    <property type="match status" value="1"/>
</dbReference>
<evidence type="ECO:0000313" key="5">
    <source>
        <dbReference type="Proteomes" id="UP000053617"/>
    </source>
</evidence>
<protein>
    <recommendedName>
        <fullName evidence="6">Oxidoreductase</fullName>
    </recommendedName>
</protein>
<dbReference type="RefSeq" id="XP_013271783.1">
    <property type="nucleotide sequence ID" value="XM_013416329.1"/>
</dbReference>
<dbReference type="Proteomes" id="UP000053617">
    <property type="component" value="Unassembled WGS sequence"/>
</dbReference>
<dbReference type="InterPro" id="IPR036291">
    <property type="entry name" value="NAD(P)-bd_dom_sf"/>
</dbReference>
<dbReference type="EMBL" id="KN847478">
    <property type="protein sequence ID" value="KIX04647.1"/>
    <property type="molecule type" value="Genomic_DNA"/>
</dbReference>
<organism evidence="4 5">
    <name type="scientific">Rhinocladiella mackenziei CBS 650.93</name>
    <dbReference type="NCBI Taxonomy" id="1442369"/>
    <lineage>
        <taxon>Eukaryota</taxon>
        <taxon>Fungi</taxon>
        <taxon>Dikarya</taxon>
        <taxon>Ascomycota</taxon>
        <taxon>Pezizomycotina</taxon>
        <taxon>Eurotiomycetes</taxon>
        <taxon>Chaetothyriomycetidae</taxon>
        <taxon>Chaetothyriales</taxon>
        <taxon>Herpotrichiellaceae</taxon>
        <taxon>Rhinocladiella</taxon>
    </lineage>
</organism>
<comment type="similarity">
    <text evidence="1">Belongs to the short-chain dehydrogenases/reductases (SDR) family.</text>
</comment>
<evidence type="ECO:0008006" key="6">
    <source>
        <dbReference type="Google" id="ProtNLM"/>
    </source>
</evidence>
<dbReference type="PANTHER" id="PTHR43669:SF15">
    <property type="entry name" value="OXIDOREDUCTASE, SHORT-CHAIN DEHYDROGENASE_REDUCTASE FAMILY (AFU_ORTHOLOGUE AFUA_1G01330)"/>
    <property type="match status" value="1"/>
</dbReference>
<accession>A0A0D2FR24</accession>
<dbReference type="VEuPathDB" id="FungiDB:Z518_05517"/>
<dbReference type="Pfam" id="PF00106">
    <property type="entry name" value="adh_short"/>
    <property type="match status" value="1"/>
</dbReference>